<name>A0A2P1H9D3_9NEOP</name>
<organism evidence="2">
    <name type="scientific">Protagonista lugubris</name>
    <dbReference type="NCBI Taxonomy" id="1844480"/>
    <lineage>
        <taxon>Eukaryota</taxon>
        <taxon>Metazoa</taxon>
        <taxon>Ecdysozoa</taxon>
        <taxon>Arthropoda</taxon>
        <taxon>Hexapoda</taxon>
        <taxon>Insecta</taxon>
        <taxon>Pterygota</taxon>
        <taxon>Neoptera</taxon>
        <taxon>Polyneoptera</taxon>
        <taxon>Dictyoptera</taxon>
        <taxon>Blattodea</taxon>
        <taxon>Blattoidea</taxon>
        <taxon>Blattidae</taxon>
        <taxon>Blattinae</taxon>
        <taxon>Protagonista</taxon>
    </lineage>
</organism>
<keyword evidence="1" id="KW-0812">Transmembrane</keyword>
<geneLocation type="mitochondrion" evidence="2"/>
<dbReference type="AlphaFoldDB" id="A0A2P1H9D3"/>
<sequence length="53" mass="6556">MPQMMPLSWLTLLTFFSIMFLLYNLTNYFSHIPMPMKPLMKKNIIMKMLNWKW</sequence>
<gene>
    <name evidence="2" type="primary">atp8</name>
</gene>
<keyword evidence="1" id="KW-1133">Transmembrane helix</keyword>
<proteinExistence type="predicted"/>
<evidence type="ECO:0000256" key="1">
    <source>
        <dbReference type="SAM" id="Phobius"/>
    </source>
</evidence>
<keyword evidence="1" id="KW-0472">Membrane</keyword>
<dbReference type="EMBL" id="MG882216">
    <property type="protein sequence ID" value="AVN68129.1"/>
    <property type="molecule type" value="Genomic_DNA"/>
</dbReference>
<evidence type="ECO:0000313" key="2">
    <source>
        <dbReference type="EMBL" id="AVN68129.1"/>
    </source>
</evidence>
<feature type="transmembrane region" description="Helical" evidence="1">
    <location>
        <begin position="6"/>
        <end position="26"/>
    </location>
</feature>
<protein>
    <submittedName>
        <fullName evidence="2">ATP synthase F0 subunit 8</fullName>
    </submittedName>
</protein>
<accession>A0A2P1H9D3</accession>
<reference evidence="2" key="1">
    <citation type="journal article" date="2018" name="Mol. Biol. Evol.">
        <title>Transoceanic dispersal and plate tectonics shaped global cockroach distributions: evidence from mitochondrial phylogenomics.</title>
        <authorList>
            <person name="Bourguignon T."/>
            <person name="Qian T."/>
            <person name="Ho S.Y.W."/>
            <person name="Juna F."/>
            <person name="Wang Z."/>
            <person name="Arab D.A."/>
            <person name="Cameron S.L."/>
            <person name="Walker J."/>
            <person name="Rentz D."/>
            <person name="Evans T.A."/>
            <person name="Lo N."/>
        </authorList>
    </citation>
    <scope>NUCLEOTIDE SEQUENCE</scope>
</reference>
<keyword evidence="2" id="KW-0496">Mitochondrion</keyword>